<evidence type="ECO:0008006" key="4">
    <source>
        <dbReference type="Google" id="ProtNLM"/>
    </source>
</evidence>
<evidence type="ECO:0000256" key="1">
    <source>
        <dbReference type="SAM" id="Phobius"/>
    </source>
</evidence>
<evidence type="ECO:0000313" key="3">
    <source>
        <dbReference type="Proteomes" id="UP000024404"/>
    </source>
</evidence>
<proteinExistence type="predicted"/>
<reference evidence="2" key="2">
    <citation type="submission" date="2022-06" db="UniProtKB">
        <authorList>
            <consortium name="EnsemblMetazoa"/>
        </authorList>
    </citation>
    <scope>IDENTIFICATION</scope>
</reference>
<evidence type="ECO:0000313" key="2">
    <source>
        <dbReference type="EnsemblMetazoa" id="OVOC7779.1"/>
    </source>
</evidence>
<reference evidence="3" key="1">
    <citation type="submission" date="2013-10" db="EMBL/GenBank/DDBJ databases">
        <title>Genome sequencing of Onchocerca volvulus.</title>
        <authorList>
            <person name="Cotton J."/>
            <person name="Tsai J."/>
            <person name="Stanley E."/>
            <person name="Tracey A."/>
            <person name="Holroyd N."/>
            <person name="Lustigman S."/>
            <person name="Berriman M."/>
        </authorList>
    </citation>
    <scope>NUCLEOTIDE SEQUENCE</scope>
</reference>
<accession>A0A8R1Y6I2</accession>
<keyword evidence="1" id="KW-0812">Transmembrane</keyword>
<dbReference type="EnsemblMetazoa" id="OVOC7779.1">
    <property type="protein sequence ID" value="OVOC7779.1"/>
    <property type="gene ID" value="WBGene00244588"/>
</dbReference>
<keyword evidence="3" id="KW-1185">Reference proteome</keyword>
<keyword evidence="1" id="KW-1133">Transmembrane helix</keyword>
<dbReference type="Proteomes" id="UP000024404">
    <property type="component" value="Unassembled WGS sequence"/>
</dbReference>
<keyword evidence="1" id="KW-0472">Membrane</keyword>
<dbReference type="AlphaFoldDB" id="A0A8R1Y6I2"/>
<sequence length="124" mass="14754">MDHINRYNRSDRLYFHRMNLELKVKKRIEQPNRSIDECSSNDFALYNDNFPYNQLLDSDMFKIIKLFMLIAIFIIIMPDTMEGLSDRSEVCKRNCRKFWKCMLNDGSDCEPLRGECECKAVPAK</sequence>
<name>A0A8R1Y6I2_ONCVO</name>
<dbReference type="EMBL" id="CMVM020000233">
    <property type="status" value="NOT_ANNOTATED_CDS"/>
    <property type="molecule type" value="Genomic_DNA"/>
</dbReference>
<feature type="transmembrane region" description="Helical" evidence="1">
    <location>
        <begin position="60"/>
        <end position="77"/>
    </location>
</feature>
<organism evidence="2 3">
    <name type="scientific">Onchocerca volvulus</name>
    <dbReference type="NCBI Taxonomy" id="6282"/>
    <lineage>
        <taxon>Eukaryota</taxon>
        <taxon>Metazoa</taxon>
        <taxon>Ecdysozoa</taxon>
        <taxon>Nematoda</taxon>
        <taxon>Chromadorea</taxon>
        <taxon>Rhabditida</taxon>
        <taxon>Spirurina</taxon>
        <taxon>Spiruromorpha</taxon>
        <taxon>Filarioidea</taxon>
        <taxon>Onchocercidae</taxon>
        <taxon>Onchocerca</taxon>
    </lineage>
</organism>
<protein>
    <recommendedName>
        <fullName evidence="4">Late nodulin</fullName>
    </recommendedName>
</protein>